<evidence type="ECO:0000256" key="1">
    <source>
        <dbReference type="SAM" id="MobiDB-lite"/>
    </source>
</evidence>
<name>A0A7S3AF13_9EUKA</name>
<dbReference type="EMBL" id="HBHX01006177">
    <property type="protein sequence ID" value="CAE0102722.1"/>
    <property type="molecule type" value="Transcribed_RNA"/>
</dbReference>
<accession>A0A7S3AF13</accession>
<dbReference type="AlphaFoldDB" id="A0A7S3AF13"/>
<feature type="region of interest" description="Disordered" evidence="1">
    <location>
        <begin position="214"/>
        <end position="248"/>
    </location>
</feature>
<evidence type="ECO:0000313" key="2">
    <source>
        <dbReference type="EMBL" id="CAE0102722.1"/>
    </source>
</evidence>
<proteinExistence type="predicted"/>
<gene>
    <name evidence="2" type="ORF">HERI1096_LOCUS3380</name>
</gene>
<sequence>MAGSVQASLDDQYERQCRRWWAEAGERWYTAEVCEILDRARALPGAAIARARQPPEVCGPLLLEVDLPRTDENTERVLSVYGEAFERWLGWKRAAIDRAAQQSSRDPADTSGSVGSCRISGARSQAATLAAYAHDARVRAHVFSHAVDELERAKGRPVMSGNVAAARALHPSTAGASAMFSLCRMGWEGCSILAEAGPADPINRWTEELVYASTETTAPAPQPAKTRTETSAVREALPSVLKEPERGC</sequence>
<protein>
    <submittedName>
        <fullName evidence="2">Uncharacterized protein</fullName>
    </submittedName>
</protein>
<reference evidence="2" key="1">
    <citation type="submission" date="2021-01" db="EMBL/GenBank/DDBJ databases">
        <authorList>
            <person name="Corre E."/>
            <person name="Pelletier E."/>
            <person name="Niang G."/>
            <person name="Scheremetjew M."/>
            <person name="Finn R."/>
            <person name="Kale V."/>
            <person name="Holt S."/>
            <person name="Cochrane G."/>
            <person name="Meng A."/>
            <person name="Brown T."/>
            <person name="Cohen L."/>
        </authorList>
    </citation>
    <scope>NUCLEOTIDE SEQUENCE</scope>
    <source>
        <strain evidence="2">CCMP281</strain>
    </source>
</reference>
<organism evidence="2">
    <name type="scientific">Haptolina ericina</name>
    <dbReference type="NCBI Taxonomy" id="156174"/>
    <lineage>
        <taxon>Eukaryota</taxon>
        <taxon>Haptista</taxon>
        <taxon>Haptophyta</taxon>
        <taxon>Prymnesiophyceae</taxon>
        <taxon>Prymnesiales</taxon>
        <taxon>Prymnesiaceae</taxon>
        <taxon>Haptolina</taxon>
    </lineage>
</organism>